<evidence type="ECO:0000256" key="1">
    <source>
        <dbReference type="SAM" id="MobiDB-lite"/>
    </source>
</evidence>
<feature type="compositionally biased region" description="Low complexity" evidence="1">
    <location>
        <begin position="264"/>
        <end position="284"/>
    </location>
</feature>
<organism evidence="2 3">
    <name type="scientific">Saitozyma podzolica</name>
    <dbReference type="NCBI Taxonomy" id="1890683"/>
    <lineage>
        <taxon>Eukaryota</taxon>
        <taxon>Fungi</taxon>
        <taxon>Dikarya</taxon>
        <taxon>Basidiomycota</taxon>
        <taxon>Agaricomycotina</taxon>
        <taxon>Tremellomycetes</taxon>
        <taxon>Tremellales</taxon>
        <taxon>Trimorphomycetaceae</taxon>
        <taxon>Saitozyma</taxon>
    </lineage>
</organism>
<feature type="region of interest" description="Disordered" evidence="1">
    <location>
        <begin position="140"/>
        <end position="160"/>
    </location>
</feature>
<gene>
    <name evidence="2" type="ORF">EHS25_009708</name>
</gene>
<feature type="compositionally biased region" description="Polar residues" evidence="1">
    <location>
        <begin position="140"/>
        <end position="158"/>
    </location>
</feature>
<comment type="caution">
    <text evidence="2">The sequence shown here is derived from an EMBL/GenBank/DDBJ whole genome shotgun (WGS) entry which is preliminary data.</text>
</comment>
<feature type="compositionally biased region" description="Polar residues" evidence="1">
    <location>
        <begin position="441"/>
        <end position="451"/>
    </location>
</feature>
<evidence type="ECO:0000313" key="3">
    <source>
        <dbReference type="Proteomes" id="UP000279259"/>
    </source>
</evidence>
<accession>A0A427YK22</accession>
<feature type="compositionally biased region" description="Basic residues" evidence="1">
    <location>
        <begin position="465"/>
        <end position="477"/>
    </location>
</feature>
<dbReference type="EMBL" id="RSCD01000008">
    <property type="protein sequence ID" value="RSH91409.1"/>
    <property type="molecule type" value="Genomic_DNA"/>
</dbReference>
<dbReference type="AlphaFoldDB" id="A0A427YK22"/>
<reference evidence="2 3" key="1">
    <citation type="submission" date="2018-11" db="EMBL/GenBank/DDBJ databases">
        <title>Genome sequence of Saitozyma podzolica DSM 27192.</title>
        <authorList>
            <person name="Aliyu H."/>
            <person name="Gorte O."/>
            <person name="Ochsenreither K."/>
        </authorList>
    </citation>
    <scope>NUCLEOTIDE SEQUENCE [LARGE SCALE GENOMIC DNA]</scope>
    <source>
        <strain evidence="2 3">DSM 27192</strain>
    </source>
</reference>
<keyword evidence="3" id="KW-1185">Reference proteome</keyword>
<feature type="region of interest" description="Disordered" evidence="1">
    <location>
        <begin position="233"/>
        <end position="380"/>
    </location>
</feature>
<feature type="compositionally biased region" description="Polar residues" evidence="1">
    <location>
        <begin position="251"/>
        <end position="262"/>
    </location>
</feature>
<sequence>MSPRKKPAGMHIALPPRVSLALSQCSDSSPSTPSPHTPSPYEYEFSPDVEERRIQVSMLMDDESSGVGIKRTRDEEEVVEQVWTEEEVGQLQATLLHPFRPLSVHYPPGELPPKDALDELTHQIVRYAFRSSPVKRTTPVVQQLASSPPDSPSESGLPSSVMLEECSSHVTGSETLSNRPDGWTHSWDATRQKLFELALEESKFGHDAYDRKMPRAERQTRPGLRRVDSMDFLDQAEDEERPADTIGRTLRLSTSLQNSSKSELLLGMSRSPSLGSLSESPAPLIKHTNAPSIAAITLTPASPPAHPPSQPMRRRGSIRSNSGGSRPARPSLLQRGRSFTASDLQAEANQPDSPTSPSSPTKTDHTSTASPNNSSSASTPTLHIISVPALQTSPRLTRSQSSTYIAHPAHLARDTFLAHQPTTSDRSALAVPFHLNVTATATANQPKSNGWSDSEDESASTTSRVVKKIKAGGVPRRRRKLDEVVAGAVIDAGAFVAPSRRSVKSASDRPTPR</sequence>
<feature type="region of interest" description="Disordered" evidence="1">
    <location>
        <begin position="441"/>
        <end position="477"/>
    </location>
</feature>
<dbReference type="Proteomes" id="UP000279259">
    <property type="component" value="Unassembled WGS sequence"/>
</dbReference>
<name>A0A427YK22_9TREE</name>
<feature type="compositionally biased region" description="Pro residues" evidence="1">
    <location>
        <begin position="301"/>
        <end position="310"/>
    </location>
</feature>
<protein>
    <submittedName>
        <fullName evidence="2">Uncharacterized protein</fullName>
    </submittedName>
</protein>
<dbReference type="OrthoDB" id="2571862at2759"/>
<proteinExistence type="predicted"/>
<feature type="compositionally biased region" description="Polar residues" evidence="1">
    <location>
        <begin position="337"/>
        <end position="350"/>
    </location>
</feature>
<feature type="region of interest" description="Disordered" evidence="1">
    <location>
        <begin position="22"/>
        <end position="46"/>
    </location>
</feature>
<evidence type="ECO:0000313" key="2">
    <source>
        <dbReference type="EMBL" id="RSH91409.1"/>
    </source>
</evidence>
<feature type="compositionally biased region" description="Low complexity" evidence="1">
    <location>
        <begin position="351"/>
        <end position="380"/>
    </location>
</feature>